<sequence>MSNDVNSCNVHELAGMLRNLSKIEMPDWYRYAFSRDPLDSRFTDEQKRTWMRQALECGSRYSHLICAKHHTKEPKLLAKAMGMHISYITEHTSDQMIFAQYQEPDQILINREVVTQAENFVKNPEVTDVLSQGFKITDLILAHELYHHVEELYQDEIFTQNEKVRLWSLGPFHNDSKIIALSEIAAMSFARELTQTSYSPYLMDILLMYGYSSSEAVKLYREMLKSAGEKSGQNQGKGR</sequence>
<dbReference type="Proteomes" id="UP000593601">
    <property type="component" value="Chromosome"/>
</dbReference>
<dbReference type="EMBL" id="CP063304">
    <property type="protein sequence ID" value="QOV18978.1"/>
    <property type="molecule type" value="Genomic_DNA"/>
</dbReference>
<dbReference type="KEGG" id="bliq:INP51_13515"/>
<evidence type="ECO:0000313" key="1">
    <source>
        <dbReference type="EMBL" id="QOV18978.1"/>
    </source>
</evidence>
<gene>
    <name evidence="1" type="ORF">INP51_13515</name>
</gene>
<dbReference type="RefSeq" id="WP_193735338.1">
    <property type="nucleotide sequence ID" value="NZ_CP063304.1"/>
</dbReference>
<evidence type="ECO:0000313" key="2">
    <source>
        <dbReference type="Proteomes" id="UP000593601"/>
    </source>
</evidence>
<accession>A0A7M2RFQ9</accession>
<reference evidence="1 2" key="1">
    <citation type="submission" date="2020-10" db="EMBL/GenBank/DDBJ databases">
        <title>Blautia liquoris sp.nov., isolated from the mud in a fermentation cellar used for the production of Chinese strong-flavoured liquor.</title>
        <authorList>
            <person name="Lu L."/>
        </authorList>
    </citation>
    <scope>NUCLEOTIDE SEQUENCE [LARGE SCALE GENOMIC DNA]</scope>
    <source>
        <strain evidence="1 2">LZLJ-3</strain>
    </source>
</reference>
<organism evidence="1 2">
    <name type="scientific">Blautia liquoris</name>
    <dbReference type="NCBI Taxonomy" id="2779518"/>
    <lineage>
        <taxon>Bacteria</taxon>
        <taxon>Bacillati</taxon>
        <taxon>Bacillota</taxon>
        <taxon>Clostridia</taxon>
        <taxon>Lachnospirales</taxon>
        <taxon>Lachnospiraceae</taxon>
        <taxon>Blautia</taxon>
    </lineage>
</organism>
<name>A0A7M2RFQ9_9FIRM</name>
<proteinExistence type="predicted"/>
<keyword evidence="2" id="KW-1185">Reference proteome</keyword>
<protein>
    <submittedName>
        <fullName evidence="1">Uncharacterized protein</fullName>
    </submittedName>
</protein>
<dbReference type="AlphaFoldDB" id="A0A7M2RFQ9"/>